<dbReference type="Gene3D" id="3.40.50.720">
    <property type="entry name" value="NAD(P)-binding Rossmann-like Domain"/>
    <property type="match status" value="1"/>
</dbReference>
<evidence type="ECO:0000313" key="4">
    <source>
        <dbReference type="Proteomes" id="UP000460298"/>
    </source>
</evidence>
<evidence type="ECO:0000256" key="1">
    <source>
        <dbReference type="ARBA" id="ARBA00006484"/>
    </source>
</evidence>
<sequence length="253" mass="27689">MELAGRTALVTGAATRIGRSIALALAGEGAIIALHYRHSKQEADETLSEIRRLSPHSFSVQGDLSHREQIEVVAVSVIERGPVDILINNASLFPVEDRFFTFNMEQWDRLWNVNVLAPMLLSRRLFVGNRSGAIVNLIDAGLNRIRCENFVYRMTKAALKEMTLMLALELAPHVRVNGIGPGAILPPAKMGPDGSTIRPDGDRAAGLFDAYVQKHVPLQRPGSPEIIASNVLHLLKQDFLTGVILPVDGGEYV</sequence>
<dbReference type="InterPro" id="IPR036291">
    <property type="entry name" value="NAD(P)-bd_dom_sf"/>
</dbReference>
<comment type="similarity">
    <text evidence="1">Belongs to the short-chain dehydrogenases/reductases (SDR) family.</text>
</comment>
<evidence type="ECO:0000256" key="2">
    <source>
        <dbReference type="ARBA" id="ARBA00023002"/>
    </source>
</evidence>
<dbReference type="EMBL" id="WBUI01000018">
    <property type="protein sequence ID" value="KAB2930741.1"/>
    <property type="molecule type" value="Genomic_DNA"/>
</dbReference>
<comment type="caution">
    <text evidence="3">The sequence shown here is derived from an EMBL/GenBank/DDBJ whole genome shotgun (WGS) entry which is preliminary data.</text>
</comment>
<gene>
    <name evidence="3" type="ORF">F9K24_16015</name>
</gene>
<dbReference type="GO" id="GO:0016491">
    <property type="term" value="F:oxidoreductase activity"/>
    <property type="evidence" value="ECO:0007669"/>
    <property type="project" value="UniProtKB-KW"/>
</dbReference>
<dbReference type="AlphaFoldDB" id="A0A833M0F3"/>
<dbReference type="PANTHER" id="PTHR43639:SF1">
    <property type="entry name" value="SHORT-CHAIN DEHYDROGENASE_REDUCTASE FAMILY PROTEIN"/>
    <property type="match status" value="1"/>
</dbReference>
<evidence type="ECO:0000313" key="3">
    <source>
        <dbReference type="EMBL" id="KAB2930741.1"/>
    </source>
</evidence>
<dbReference type="Proteomes" id="UP000460298">
    <property type="component" value="Unassembled WGS sequence"/>
</dbReference>
<organism evidence="3 4">
    <name type="scientific">Leptonema illini</name>
    <dbReference type="NCBI Taxonomy" id="183"/>
    <lineage>
        <taxon>Bacteria</taxon>
        <taxon>Pseudomonadati</taxon>
        <taxon>Spirochaetota</taxon>
        <taxon>Spirochaetia</taxon>
        <taxon>Leptospirales</taxon>
        <taxon>Leptospiraceae</taxon>
        <taxon>Leptonema</taxon>
    </lineage>
</organism>
<keyword evidence="2" id="KW-0560">Oxidoreductase</keyword>
<name>A0A833M0F3_9LEPT</name>
<accession>A0A833M0F3</accession>
<dbReference type="PRINTS" id="PR00081">
    <property type="entry name" value="GDHRDH"/>
</dbReference>
<dbReference type="PRINTS" id="PR00080">
    <property type="entry name" value="SDRFAMILY"/>
</dbReference>
<protein>
    <submittedName>
        <fullName evidence="3">SDR family oxidoreductase</fullName>
    </submittedName>
</protein>
<dbReference type="Pfam" id="PF13561">
    <property type="entry name" value="adh_short_C2"/>
    <property type="match status" value="1"/>
</dbReference>
<dbReference type="InterPro" id="IPR002347">
    <property type="entry name" value="SDR_fam"/>
</dbReference>
<reference evidence="3 4" key="1">
    <citation type="submission" date="2019-10" db="EMBL/GenBank/DDBJ databases">
        <title>Extracellular Electron Transfer in a Candidatus Methanoperedens spp. Enrichment Culture.</title>
        <authorList>
            <person name="Berger S."/>
            <person name="Rangel Shaw D."/>
            <person name="Berben T."/>
            <person name="In 'T Zandt M."/>
            <person name="Frank J."/>
            <person name="Reimann J."/>
            <person name="Jetten M.S.M."/>
            <person name="Welte C.U."/>
        </authorList>
    </citation>
    <scope>NUCLEOTIDE SEQUENCE [LARGE SCALE GENOMIC DNA]</scope>
    <source>
        <strain evidence="3">SB12</strain>
    </source>
</reference>
<dbReference type="PANTHER" id="PTHR43639">
    <property type="entry name" value="OXIDOREDUCTASE, SHORT-CHAIN DEHYDROGENASE/REDUCTASE FAMILY (AFU_ORTHOLOGUE AFUA_5G02870)"/>
    <property type="match status" value="1"/>
</dbReference>
<proteinExistence type="inferred from homology"/>
<dbReference type="SUPFAM" id="SSF51735">
    <property type="entry name" value="NAD(P)-binding Rossmann-fold domains"/>
    <property type="match status" value="1"/>
</dbReference>